<evidence type="ECO:0000256" key="4">
    <source>
        <dbReference type="ARBA" id="ARBA00021420"/>
    </source>
</evidence>
<keyword evidence="9" id="KW-0115">cAMP biosynthesis</keyword>
<keyword evidence="7" id="KW-0677">Repeat</keyword>
<comment type="similarity">
    <text evidence="2">Belongs to the adenylyl cyclase class-3 family.</text>
</comment>
<dbReference type="Gene3D" id="3.80.10.10">
    <property type="entry name" value="Ribonuclease Inhibitor"/>
    <property type="match status" value="3"/>
</dbReference>
<dbReference type="GO" id="GO:0046872">
    <property type="term" value="F:metal ion binding"/>
    <property type="evidence" value="ECO:0007669"/>
    <property type="project" value="UniProtKB-KW"/>
</dbReference>
<dbReference type="SMART" id="SM00364">
    <property type="entry name" value="LRR_BAC"/>
    <property type="match status" value="8"/>
</dbReference>
<dbReference type="Gene3D" id="3.60.40.10">
    <property type="entry name" value="PPM-type phosphatase domain"/>
    <property type="match status" value="1"/>
</dbReference>
<dbReference type="Gene3D" id="3.30.70.1230">
    <property type="entry name" value="Nucleotide cyclase"/>
    <property type="match status" value="1"/>
</dbReference>
<comment type="catalytic activity">
    <reaction evidence="1">
        <text>ATP = 3',5'-cyclic AMP + diphosphate</text>
        <dbReference type="Rhea" id="RHEA:15389"/>
        <dbReference type="ChEBI" id="CHEBI:30616"/>
        <dbReference type="ChEBI" id="CHEBI:33019"/>
        <dbReference type="ChEBI" id="CHEBI:58165"/>
        <dbReference type="EC" id="4.6.1.1"/>
    </reaction>
</comment>
<dbReference type="InterPro" id="IPR001611">
    <property type="entry name" value="Leu-rich_rpt"/>
</dbReference>
<dbReference type="SUPFAM" id="SSF81606">
    <property type="entry name" value="PP2C-like"/>
    <property type="match status" value="1"/>
</dbReference>
<organism evidence="16 17">
    <name type="scientific">Galerina marginata (strain CBS 339.88)</name>
    <dbReference type="NCBI Taxonomy" id="685588"/>
    <lineage>
        <taxon>Eukaryota</taxon>
        <taxon>Fungi</taxon>
        <taxon>Dikarya</taxon>
        <taxon>Basidiomycota</taxon>
        <taxon>Agaricomycotina</taxon>
        <taxon>Agaricomycetes</taxon>
        <taxon>Agaricomycetidae</taxon>
        <taxon>Agaricales</taxon>
        <taxon>Agaricineae</taxon>
        <taxon>Strophariaceae</taxon>
        <taxon>Galerina</taxon>
    </lineage>
</organism>
<dbReference type="SMART" id="SM00332">
    <property type="entry name" value="PP2Cc"/>
    <property type="match status" value="1"/>
</dbReference>
<evidence type="ECO:0000256" key="2">
    <source>
        <dbReference type="ARBA" id="ARBA00005381"/>
    </source>
</evidence>
<feature type="domain" description="PPM-type phosphatase" evidence="15">
    <location>
        <begin position="767"/>
        <end position="1056"/>
    </location>
</feature>
<dbReference type="STRING" id="685588.A0A067SM37"/>
<dbReference type="SMART" id="SM00044">
    <property type="entry name" value="CYCc"/>
    <property type="match status" value="1"/>
</dbReference>
<dbReference type="CDD" id="cd00143">
    <property type="entry name" value="PP2Cc"/>
    <property type="match status" value="1"/>
</dbReference>
<dbReference type="Pfam" id="PF13855">
    <property type="entry name" value="LRR_8"/>
    <property type="match status" value="1"/>
</dbReference>
<protein>
    <recommendedName>
        <fullName evidence="4">Adenylate cyclase</fullName>
        <ecNumber evidence="3">4.6.1.1</ecNumber>
    </recommendedName>
    <alternativeName>
        <fullName evidence="11">ATP pyrophosphate-lyase</fullName>
    </alternativeName>
    <alternativeName>
        <fullName evidence="12">Adenylyl cyclase</fullName>
    </alternativeName>
</protein>
<dbReference type="InterPro" id="IPR000159">
    <property type="entry name" value="RA_dom"/>
</dbReference>
<evidence type="ECO:0000256" key="8">
    <source>
        <dbReference type="ARBA" id="ARBA00022842"/>
    </source>
</evidence>
<evidence type="ECO:0000313" key="17">
    <source>
        <dbReference type="Proteomes" id="UP000027222"/>
    </source>
</evidence>
<keyword evidence="5" id="KW-0433">Leucine-rich repeat</keyword>
<dbReference type="InterPro" id="IPR055071">
    <property type="entry name" value="RA_PHLPP-like"/>
</dbReference>
<keyword evidence="10" id="KW-0456">Lyase</keyword>
<dbReference type="InterPro" id="IPR001054">
    <property type="entry name" value="A/G_cyclase"/>
</dbReference>
<gene>
    <name evidence="16" type="ORF">GALMADRAFT_79438</name>
</gene>
<dbReference type="Pfam" id="PF00481">
    <property type="entry name" value="PP2C"/>
    <property type="match status" value="1"/>
</dbReference>
<dbReference type="Pfam" id="PF13516">
    <property type="entry name" value="LRR_6"/>
    <property type="match status" value="1"/>
</dbReference>
<dbReference type="GO" id="GO:0006171">
    <property type="term" value="P:cAMP biosynthetic process"/>
    <property type="evidence" value="ECO:0007669"/>
    <property type="project" value="UniProtKB-KW"/>
</dbReference>
<keyword evidence="8" id="KW-0460">Magnesium</keyword>
<sequence>MWAPPESWAVKIGSEDPYNHTEVSETLVGSPRLPYHLEKPYKMRIYRSNNTYHVTTIDLETTVADLIRKLNRKLLKETDLLQYNLYLKEQEKERMLGQHERPAAIVKWRMQQAGYDLDDGQQLLGAESLNFLLKFVYKSQLLAGEEQLALENYDSVDLSGKGLRTIPVVLHQNADSIISLRLDRNPMLEIPLDFIQSCTALRELRLTNMSMKRVPQSLRHFSTLHRLDLSSNCIGDMEDASLDHVQGLRVLFLQNNRLDKLPRHFPRLRTLVTLNIANNKFAVFPIAVTQLVSLRDLDISSNIITVLPEEIGKMISLERFVIIGNQITRFPDEAVALVNLRELDCRRNQISDLSLICMLPNLETLSADHNIVHALDLSLGPQLNIVDASHNNITQISLVPGPVGKPRYALTLLDISYAKLTSLDDLALGQLFSLRTLKLDHNSIRTIPDSLGDLKWLETLSCTNNKLSALPSTIGKLQKLETLNAHNNRLSELPRMLWNCASLYKINVTSNFIASWHHPPVLNRELPTLDGNMAVPWAVGRRWSSASMNSAHLLPPLVHSLEKLYIGDNHLTDNVIQPLMIFKNLQVLNMSFNEIHYLPLGFFRNMSLLEELYLSGNKLTCIPEEDFPRLIRLSTLYLDGNRLRTLPQELGKVSSLTILDVGSNFLKYNISNWEFDWNWNFNTNLKYLNLSGNKRLQIKADTPSSGMGKHISISLMLSGFTNLAQLRMLGLMDVTFRTPSKYATIDIPDENSDRRVRTSLSTVCGMGYGISDSLGKNGYLSMLDLVHEYRGRRDKAIFAMFGRTHPSRNLMAGSSPNRLSKFLHDNFVSVFQTQLAAINEKIDRDGKFLFNEKDGIRKALHWTFLKLNQDLCNVLVAPPRKNSHVGMQTILESQYSCMGVSGIALYFMDKTIYAANVGDTLAVVCRQGVCHEISKKHDPYDCLETARIRAAEGSISPPGLVNDEVDVSRSFGFYHLFPFITARPDIFSYDLTEMDEFVIIANSALWDFVPYQTAVDVARTAAPAERPDPMLAAQKLRSLAISYGADGSIMIMVIWVADLFNSTSRSRQPTFDHNVDADMYYPRKNEEIRDKFIDRLFLEVPPPTGHITVVVTDIENATHLWKTNHGMPTAMKLYSNLLRRQLRCCGGYEVKAVGNTFTCSFQTTLSAVFWCLSVQVKLLQEPWPVEILECDDGKQIYDFEGRLIACGLSVRMGVCSGTPLCEVDLSTNRMDYFGPMVDCLAQISSSAFGGQIMCSKDVIREVNARVLEIDEETEYSKLESPQAIEAIRQIGVVIIPIGDNAVGLPEVSSILYPSDLERRHKSKDTPLELAVSRSEDQSSASNVWREIRQLGLVCLRLEALTSGRVFLPLPTCNPSTESNRNINDPLEDPRIFYGDVDCLLPVINENSSDSNYFRFIDSLVVRIFNTVNPVEKRFGIPLQL</sequence>
<dbReference type="EMBL" id="KL142412">
    <property type="protein sequence ID" value="KDR67848.1"/>
    <property type="molecule type" value="Genomic_DNA"/>
</dbReference>
<dbReference type="InterPro" id="IPR029787">
    <property type="entry name" value="Nucleotide_cyclase"/>
</dbReference>
<dbReference type="OrthoDB" id="2021138at2759"/>
<dbReference type="InterPro" id="IPR032675">
    <property type="entry name" value="LRR_dom_sf"/>
</dbReference>
<feature type="domain" description="Guanylate cyclase" evidence="13">
    <location>
        <begin position="1108"/>
        <end position="1244"/>
    </location>
</feature>
<dbReference type="InterPro" id="IPR036457">
    <property type="entry name" value="PPM-type-like_dom_sf"/>
</dbReference>
<feature type="domain" description="Ras-associating" evidence="14">
    <location>
        <begin position="39"/>
        <end position="138"/>
    </location>
</feature>
<dbReference type="Proteomes" id="UP000027222">
    <property type="component" value="Unassembled WGS sequence"/>
</dbReference>
<dbReference type="GO" id="GO:0035556">
    <property type="term" value="P:intracellular signal transduction"/>
    <property type="evidence" value="ECO:0007669"/>
    <property type="project" value="InterPro"/>
</dbReference>
<dbReference type="Pfam" id="PF23598">
    <property type="entry name" value="LRR_14"/>
    <property type="match status" value="2"/>
</dbReference>
<dbReference type="InterPro" id="IPR001932">
    <property type="entry name" value="PPM-type_phosphatase-like_dom"/>
</dbReference>
<evidence type="ECO:0000256" key="10">
    <source>
        <dbReference type="ARBA" id="ARBA00023239"/>
    </source>
</evidence>
<evidence type="ECO:0000313" key="16">
    <source>
        <dbReference type="EMBL" id="KDR67848.1"/>
    </source>
</evidence>
<evidence type="ECO:0000256" key="6">
    <source>
        <dbReference type="ARBA" id="ARBA00022723"/>
    </source>
</evidence>
<keyword evidence="6" id="KW-0479">Metal-binding</keyword>
<evidence type="ECO:0000256" key="12">
    <source>
        <dbReference type="ARBA" id="ARBA00032637"/>
    </source>
</evidence>
<dbReference type="InterPro" id="IPR055414">
    <property type="entry name" value="LRR_R13L4/SHOC2-like"/>
</dbReference>
<evidence type="ECO:0000259" key="13">
    <source>
        <dbReference type="PROSITE" id="PS50125"/>
    </source>
</evidence>
<dbReference type="SUPFAM" id="SSF52058">
    <property type="entry name" value="L domain-like"/>
    <property type="match status" value="2"/>
</dbReference>
<dbReference type="Pfam" id="PF00211">
    <property type="entry name" value="Guanylate_cyc"/>
    <property type="match status" value="1"/>
</dbReference>
<dbReference type="PROSITE" id="PS51450">
    <property type="entry name" value="LRR"/>
    <property type="match status" value="3"/>
</dbReference>
<dbReference type="GO" id="GO:0005737">
    <property type="term" value="C:cytoplasm"/>
    <property type="evidence" value="ECO:0007669"/>
    <property type="project" value="TreeGrafter"/>
</dbReference>
<evidence type="ECO:0000256" key="11">
    <source>
        <dbReference type="ARBA" id="ARBA00032597"/>
    </source>
</evidence>
<dbReference type="EC" id="4.6.1.1" evidence="3"/>
<dbReference type="InterPro" id="IPR050216">
    <property type="entry name" value="LRR_domain-containing"/>
</dbReference>
<evidence type="ECO:0000256" key="5">
    <source>
        <dbReference type="ARBA" id="ARBA00022614"/>
    </source>
</evidence>
<name>A0A067SM37_GALM3</name>
<evidence type="ECO:0000256" key="3">
    <source>
        <dbReference type="ARBA" id="ARBA00012201"/>
    </source>
</evidence>
<dbReference type="InterPro" id="IPR003591">
    <property type="entry name" value="Leu-rich_rpt_typical-subtyp"/>
</dbReference>
<dbReference type="HOGENOM" id="CLU_000430_1_1_1"/>
<dbReference type="SUPFAM" id="SSF55073">
    <property type="entry name" value="Nucleotide cyclase"/>
    <property type="match status" value="1"/>
</dbReference>
<evidence type="ECO:0000259" key="14">
    <source>
        <dbReference type="PROSITE" id="PS50200"/>
    </source>
</evidence>
<dbReference type="PANTHER" id="PTHR48051">
    <property type="match status" value="1"/>
</dbReference>
<evidence type="ECO:0000256" key="7">
    <source>
        <dbReference type="ARBA" id="ARBA00022737"/>
    </source>
</evidence>
<evidence type="ECO:0000256" key="1">
    <source>
        <dbReference type="ARBA" id="ARBA00001593"/>
    </source>
</evidence>
<dbReference type="GO" id="GO:0004016">
    <property type="term" value="F:adenylate cyclase activity"/>
    <property type="evidence" value="ECO:0007669"/>
    <property type="project" value="UniProtKB-EC"/>
</dbReference>
<evidence type="ECO:0000256" key="9">
    <source>
        <dbReference type="ARBA" id="ARBA00022998"/>
    </source>
</evidence>
<dbReference type="PROSITE" id="PS50125">
    <property type="entry name" value="GUANYLATE_CYCLASE_2"/>
    <property type="match status" value="1"/>
</dbReference>
<dbReference type="PANTHER" id="PTHR48051:SF54">
    <property type="entry name" value="LEUCINE-RICH REPEAT-CONTAINING PROTEIN"/>
    <property type="match status" value="1"/>
</dbReference>
<dbReference type="Pfam" id="PF23010">
    <property type="entry name" value="RA_3"/>
    <property type="match status" value="1"/>
</dbReference>
<keyword evidence="17" id="KW-1185">Reference proteome</keyword>
<dbReference type="PROSITE" id="PS50200">
    <property type="entry name" value="RA"/>
    <property type="match status" value="1"/>
</dbReference>
<proteinExistence type="inferred from homology"/>
<dbReference type="SMART" id="SM00369">
    <property type="entry name" value="LRR_TYP"/>
    <property type="match status" value="9"/>
</dbReference>
<dbReference type="PROSITE" id="PS51746">
    <property type="entry name" value="PPM_2"/>
    <property type="match status" value="1"/>
</dbReference>
<accession>A0A067SM37</accession>
<reference evidence="17" key="1">
    <citation type="journal article" date="2014" name="Proc. Natl. Acad. Sci. U.S.A.">
        <title>Extensive sampling of basidiomycete genomes demonstrates inadequacy of the white-rot/brown-rot paradigm for wood decay fungi.</title>
        <authorList>
            <person name="Riley R."/>
            <person name="Salamov A.A."/>
            <person name="Brown D.W."/>
            <person name="Nagy L.G."/>
            <person name="Floudas D."/>
            <person name="Held B.W."/>
            <person name="Levasseur A."/>
            <person name="Lombard V."/>
            <person name="Morin E."/>
            <person name="Otillar R."/>
            <person name="Lindquist E.A."/>
            <person name="Sun H."/>
            <person name="LaButti K.M."/>
            <person name="Schmutz J."/>
            <person name="Jabbour D."/>
            <person name="Luo H."/>
            <person name="Baker S.E."/>
            <person name="Pisabarro A.G."/>
            <person name="Walton J.D."/>
            <person name="Blanchette R.A."/>
            <person name="Henrissat B."/>
            <person name="Martin F."/>
            <person name="Cullen D."/>
            <person name="Hibbett D.S."/>
            <person name="Grigoriev I.V."/>
        </authorList>
    </citation>
    <scope>NUCLEOTIDE SEQUENCE [LARGE SCALE GENOMIC DNA]</scope>
    <source>
        <strain evidence="17">CBS 339.88</strain>
    </source>
</reference>
<evidence type="ECO:0000259" key="15">
    <source>
        <dbReference type="PROSITE" id="PS51746"/>
    </source>
</evidence>